<feature type="modified residue" description="4-aspartylphosphate" evidence="3">
    <location>
        <position position="58"/>
    </location>
</feature>
<dbReference type="Pfam" id="PF00196">
    <property type="entry name" value="GerE"/>
    <property type="match status" value="1"/>
</dbReference>
<dbReference type="InterPro" id="IPR058245">
    <property type="entry name" value="NreC/VraR/RcsB-like_REC"/>
</dbReference>
<dbReference type="AlphaFoldDB" id="A0A1M6SJY2"/>
<dbReference type="RefSeq" id="WP_073292103.1">
    <property type="nucleotide sequence ID" value="NZ_BDEO01000006.1"/>
</dbReference>
<dbReference type="Pfam" id="PF00072">
    <property type="entry name" value="Response_reg"/>
    <property type="match status" value="1"/>
</dbReference>
<evidence type="ECO:0000256" key="3">
    <source>
        <dbReference type="PROSITE-ProRule" id="PRU00169"/>
    </source>
</evidence>
<dbReference type="Gene3D" id="1.10.10.10">
    <property type="entry name" value="Winged helix-like DNA-binding domain superfamily/Winged helix DNA-binding domain"/>
    <property type="match status" value="1"/>
</dbReference>
<dbReference type="PROSITE" id="PS50110">
    <property type="entry name" value="RESPONSE_REGULATORY"/>
    <property type="match status" value="1"/>
</dbReference>
<dbReference type="SUPFAM" id="SSF52172">
    <property type="entry name" value="CheY-like"/>
    <property type="match status" value="1"/>
</dbReference>
<dbReference type="InterPro" id="IPR000792">
    <property type="entry name" value="Tscrpt_reg_LuxR_C"/>
</dbReference>
<dbReference type="InterPro" id="IPR016032">
    <property type="entry name" value="Sig_transdc_resp-reg_C-effctor"/>
</dbReference>
<feature type="domain" description="HTH luxR-type" evidence="4">
    <location>
        <begin position="147"/>
        <end position="212"/>
    </location>
</feature>
<dbReference type="SMART" id="SM00421">
    <property type="entry name" value="HTH_LUXR"/>
    <property type="match status" value="1"/>
</dbReference>
<evidence type="ECO:0000313" key="6">
    <source>
        <dbReference type="EMBL" id="SHK44956.1"/>
    </source>
</evidence>
<dbReference type="Proteomes" id="UP000184248">
    <property type="component" value="Unassembled WGS sequence"/>
</dbReference>
<reference evidence="7" key="1">
    <citation type="submission" date="2016-11" db="EMBL/GenBank/DDBJ databases">
        <authorList>
            <person name="Varghese N."/>
            <person name="Submissions S."/>
        </authorList>
    </citation>
    <scope>NUCLEOTIDE SEQUENCE [LARGE SCALE GENOMIC DNA]</scope>
    <source>
        <strain evidence="7">ALO Sharm</strain>
    </source>
</reference>
<keyword evidence="2" id="KW-0238">DNA-binding</keyword>
<evidence type="ECO:0000259" key="4">
    <source>
        <dbReference type="PROSITE" id="PS50043"/>
    </source>
</evidence>
<dbReference type="InterPro" id="IPR036388">
    <property type="entry name" value="WH-like_DNA-bd_sf"/>
</dbReference>
<dbReference type="SUPFAM" id="SSF46894">
    <property type="entry name" value="C-terminal effector domain of the bipartite response regulators"/>
    <property type="match status" value="1"/>
</dbReference>
<keyword evidence="1 3" id="KW-0597">Phosphoprotein</keyword>
<dbReference type="GO" id="GO:0000160">
    <property type="term" value="P:phosphorelay signal transduction system"/>
    <property type="evidence" value="ECO:0007669"/>
    <property type="project" value="InterPro"/>
</dbReference>
<dbReference type="InterPro" id="IPR001789">
    <property type="entry name" value="Sig_transdc_resp-reg_receiver"/>
</dbReference>
<dbReference type="GO" id="GO:0003677">
    <property type="term" value="F:DNA binding"/>
    <property type="evidence" value="ECO:0007669"/>
    <property type="project" value="UniProtKB-KW"/>
</dbReference>
<dbReference type="CDD" id="cd06170">
    <property type="entry name" value="LuxR_C_like"/>
    <property type="match status" value="1"/>
</dbReference>
<dbReference type="PRINTS" id="PR00038">
    <property type="entry name" value="HTHLUXR"/>
</dbReference>
<sequence>MKKIRIIIADDHPLVLLGLKEVINRYGEDKVEVVGEANDPDELWRCLNEKACDVVVTDFNMPSGKMTDGLELISRIRRNFPSVTILVVTMVYNSSMINAIFKSGANGVFDKREELPVLVGAIRSINNKSMTLYSSRWVDKSDSHMTQADLERKLSKRELEVIRLYASGLSGREIAKKLNKSEKTISRQKRSAMEKLGVESDVYLNQTISAIGLI</sequence>
<dbReference type="CDD" id="cd17535">
    <property type="entry name" value="REC_NarL-like"/>
    <property type="match status" value="1"/>
</dbReference>
<dbReference type="InterPro" id="IPR011006">
    <property type="entry name" value="CheY-like_superfamily"/>
</dbReference>
<dbReference type="InterPro" id="IPR039420">
    <property type="entry name" value="WalR-like"/>
</dbReference>
<dbReference type="Gene3D" id="3.40.50.2300">
    <property type="match status" value="1"/>
</dbReference>
<accession>A0A1M6SJY2</accession>
<organism evidence="6 7">
    <name type="scientific">Halomonas caseinilytica</name>
    <dbReference type="NCBI Taxonomy" id="438744"/>
    <lineage>
        <taxon>Bacteria</taxon>
        <taxon>Pseudomonadati</taxon>
        <taxon>Pseudomonadota</taxon>
        <taxon>Gammaproteobacteria</taxon>
        <taxon>Oceanospirillales</taxon>
        <taxon>Halomonadaceae</taxon>
        <taxon>Halomonas</taxon>
    </lineage>
</organism>
<name>A0A1M6SJY2_9GAMM</name>
<dbReference type="PANTHER" id="PTHR43214:SF17">
    <property type="entry name" value="TRANSCRIPTIONAL REGULATORY PROTEIN RCSB"/>
    <property type="match status" value="1"/>
</dbReference>
<feature type="domain" description="Response regulatory" evidence="5">
    <location>
        <begin position="5"/>
        <end position="126"/>
    </location>
</feature>
<dbReference type="SMART" id="SM00448">
    <property type="entry name" value="REC"/>
    <property type="match status" value="1"/>
</dbReference>
<evidence type="ECO:0000259" key="5">
    <source>
        <dbReference type="PROSITE" id="PS50110"/>
    </source>
</evidence>
<evidence type="ECO:0000256" key="1">
    <source>
        <dbReference type="ARBA" id="ARBA00022553"/>
    </source>
</evidence>
<evidence type="ECO:0000256" key="2">
    <source>
        <dbReference type="ARBA" id="ARBA00023125"/>
    </source>
</evidence>
<proteinExistence type="predicted"/>
<dbReference type="PANTHER" id="PTHR43214">
    <property type="entry name" value="TWO-COMPONENT RESPONSE REGULATOR"/>
    <property type="match status" value="1"/>
</dbReference>
<dbReference type="PROSITE" id="PS50043">
    <property type="entry name" value="HTH_LUXR_2"/>
    <property type="match status" value="1"/>
</dbReference>
<evidence type="ECO:0000313" key="7">
    <source>
        <dbReference type="Proteomes" id="UP000184248"/>
    </source>
</evidence>
<gene>
    <name evidence="6" type="ORF">SAMN05192556_10329</name>
</gene>
<protein>
    <submittedName>
        <fullName evidence="6">Two component transcriptional regulator, LuxR family</fullName>
    </submittedName>
</protein>
<dbReference type="EMBL" id="FRAL01000003">
    <property type="protein sequence ID" value="SHK44956.1"/>
    <property type="molecule type" value="Genomic_DNA"/>
</dbReference>
<dbReference type="OrthoDB" id="9796655at2"/>
<keyword evidence="7" id="KW-1185">Reference proteome</keyword>
<dbReference type="GO" id="GO:0006355">
    <property type="term" value="P:regulation of DNA-templated transcription"/>
    <property type="evidence" value="ECO:0007669"/>
    <property type="project" value="InterPro"/>
</dbReference>